<gene>
    <name evidence="6" type="ORF">HMPREF1476_02169</name>
</gene>
<evidence type="ECO:0000256" key="1">
    <source>
        <dbReference type="ARBA" id="ARBA00022801"/>
    </source>
</evidence>
<dbReference type="SUPFAM" id="SSF52151">
    <property type="entry name" value="FabD/lysophospholipase-like"/>
    <property type="match status" value="1"/>
</dbReference>
<dbReference type="InterPro" id="IPR050301">
    <property type="entry name" value="NTE"/>
</dbReference>
<feature type="active site" description="Nucleophile" evidence="4">
    <location>
        <position position="81"/>
    </location>
</feature>
<feature type="domain" description="PNPLA" evidence="5">
    <location>
        <begin position="48"/>
        <end position="242"/>
    </location>
</feature>
<organism evidence="6 7">
    <name type="scientific">Sutterella wadsworthensis HGA0223</name>
    <dbReference type="NCBI Taxonomy" id="1203554"/>
    <lineage>
        <taxon>Bacteria</taxon>
        <taxon>Pseudomonadati</taxon>
        <taxon>Pseudomonadota</taxon>
        <taxon>Betaproteobacteria</taxon>
        <taxon>Burkholderiales</taxon>
        <taxon>Sutterellaceae</taxon>
        <taxon>Sutterella</taxon>
    </lineage>
</organism>
<dbReference type="eggNOG" id="COG4775">
    <property type="taxonomic scope" value="Bacteria"/>
</dbReference>
<evidence type="ECO:0000256" key="2">
    <source>
        <dbReference type="ARBA" id="ARBA00022963"/>
    </source>
</evidence>
<evidence type="ECO:0000256" key="4">
    <source>
        <dbReference type="PROSITE-ProRule" id="PRU01161"/>
    </source>
</evidence>
<comment type="caution">
    <text evidence="6">The sequence shown here is derived from an EMBL/GenBank/DDBJ whole genome shotgun (WGS) entry which is preliminary data.</text>
</comment>
<evidence type="ECO:0000256" key="3">
    <source>
        <dbReference type="ARBA" id="ARBA00023098"/>
    </source>
</evidence>
<dbReference type="Proteomes" id="UP000014400">
    <property type="component" value="Unassembled WGS sequence"/>
</dbReference>
<dbReference type="InterPro" id="IPR016035">
    <property type="entry name" value="Acyl_Trfase/lysoPLipase"/>
</dbReference>
<feature type="short sequence motif" description="DGA/G" evidence="4">
    <location>
        <begin position="229"/>
        <end position="231"/>
    </location>
</feature>
<dbReference type="STRING" id="1203554.HMPREF1476_02169"/>
<dbReference type="EMBL" id="ATCF01000034">
    <property type="protein sequence ID" value="EPD97692.1"/>
    <property type="molecule type" value="Genomic_DNA"/>
</dbReference>
<dbReference type="HOGENOM" id="CLU_014750_1_0_4"/>
<dbReference type="PATRIC" id="fig|1203554.3.peg.2251"/>
<evidence type="ECO:0000313" key="6">
    <source>
        <dbReference type="EMBL" id="EPD97692.1"/>
    </source>
</evidence>
<feature type="active site" description="Proton acceptor" evidence="4">
    <location>
        <position position="229"/>
    </location>
</feature>
<keyword evidence="2 4" id="KW-0442">Lipid degradation</keyword>
<feature type="short sequence motif" description="GXSXG" evidence="4">
    <location>
        <begin position="79"/>
        <end position="83"/>
    </location>
</feature>
<keyword evidence="3 4" id="KW-0443">Lipid metabolism</keyword>
<dbReference type="CDD" id="cd07205">
    <property type="entry name" value="Pat_PNPLA6_PNPLA7_NTE1_like"/>
    <property type="match status" value="1"/>
</dbReference>
<protein>
    <recommendedName>
        <fullName evidence="5">PNPLA domain-containing protein</fullName>
    </recommendedName>
</protein>
<dbReference type="GO" id="GO:0016787">
    <property type="term" value="F:hydrolase activity"/>
    <property type="evidence" value="ECO:0007669"/>
    <property type="project" value="UniProtKB-UniRule"/>
</dbReference>
<dbReference type="PANTHER" id="PTHR14226:SF29">
    <property type="entry name" value="NEUROPATHY TARGET ESTERASE SWS"/>
    <property type="match status" value="1"/>
</dbReference>
<name>S3BU76_9BURK</name>
<proteinExistence type="predicted"/>
<sequence length="756" mass="82551">MILRLPTLHHAVLTTAVVFLTISTSSWAKTPSEVRAACRAEGRPCVGLVLSGGGARGFAHVGVIKVLEELGVKIDVIAGTSMGSMVGGAYAAGFTAKALEDTVLEVDWSKMLAPRPQRDILSWRRKLDDYKSLPSAGIEISNDGTPRFPDAFVPSEELDLFLARKTASSAMVEDLSMLPIPFAAPATNLVTGKRVVMQKDCTLSQAMRASMSVPGAFSPAKRGDDLLVDGGLVDNLPVELTREMGADIVIAVNVGTPLSGREQLNDVVGVMSQMVNLLTEQNVTASLASLSDRDILIRPELKDYTSADLDKSREIIAVGEAAGRAAADRLKVLAVGRQEWTAWNHARTQSFVNFDRSPKVITEIRVAQQGDAAVPPERIVERAAVPSGRAADRERLDDAARTVWADGYFDSVVYRLDPGPDGSAALVIEPKEKRAGYSSVRLGGSLETDFDSVSTYNLLFAHSWHLLNAWGGEWRNEIQVGDKQRFLSEFYQPLGTTLPLFIQPSISYERMRFDRYSGHEAVAQWRSTFVDAKVLLGWELARWGYAGLSTGWLSSHTDIEIGRDQPPWRRKSAPYIGAELMLDTLDSVSFPTEGMRLQVNGKRSNQAVGLTESNYMFGINALVPFSVGRWTSVFEGEIGRSSVAGMYQLGGAGRMPGVPYGRWSGSRLEYVKASLMRNVSDWMPIRVPVWIGGALEAGRAWNDVHGLSSNDENDRAWAKSVSASIGVDSLIGPIFLVVGRTKGEGTSIYFRWGYRQ</sequence>
<dbReference type="eggNOG" id="COG1752">
    <property type="taxonomic scope" value="Bacteria"/>
</dbReference>
<feature type="short sequence motif" description="GXGXXG" evidence="4">
    <location>
        <begin position="52"/>
        <end position="57"/>
    </location>
</feature>
<dbReference type="Pfam" id="PF01734">
    <property type="entry name" value="Patatin"/>
    <property type="match status" value="1"/>
</dbReference>
<dbReference type="AlphaFoldDB" id="S3BU76"/>
<dbReference type="Gene3D" id="2.40.160.50">
    <property type="entry name" value="membrane protein fhac: a member of the omp85/tpsb transporter family"/>
    <property type="match status" value="1"/>
</dbReference>
<accession>S3BU76</accession>
<evidence type="ECO:0000259" key="5">
    <source>
        <dbReference type="PROSITE" id="PS51635"/>
    </source>
</evidence>
<evidence type="ECO:0000313" key="7">
    <source>
        <dbReference type="Proteomes" id="UP000014400"/>
    </source>
</evidence>
<reference evidence="6 7" key="1">
    <citation type="submission" date="2013-04" db="EMBL/GenBank/DDBJ databases">
        <title>The Genome Sequence of Sutterella wadsworthensis HGA0223.</title>
        <authorList>
            <consortium name="The Broad Institute Genomics Platform"/>
            <person name="Earl A."/>
            <person name="Ward D."/>
            <person name="Feldgarden M."/>
            <person name="Gevers D."/>
            <person name="Schmidt T.M."/>
            <person name="Dover J."/>
            <person name="Dai D."/>
            <person name="Walker B."/>
            <person name="Young S."/>
            <person name="Zeng Q."/>
            <person name="Gargeya S."/>
            <person name="Fitzgerald M."/>
            <person name="Haas B."/>
            <person name="Abouelleil A."/>
            <person name="Allen A.W."/>
            <person name="Alvarado L."/>
            <person name="Arachchi H.M."/>
            <person name="Berlin A.M."/>
            <person name="Chapman S.B."/>
            <person name="Gainer-Dewar J."/>
            <person name="Goldberg J."/>
            <person name="Griggs A."/>
            <person name="Gujja S."/>
            <person name="Hansen M."/>
            <person name="Howarth C."/>
            <person name="Imamovic A."/>
            <person name="Ireland A."/>
            <person name="Larimer J."/>
            <person name="McCowan C."/>
            <person name="Murphy C."/>
            <person name="Pearson M."/>
            <person name="Poon T.W."/>
            <person name="Priest M."/>
            <person name="Roberts A."/>
            <person name="Saif S."/>
            <person name="Shea T."/>
            <person name="Sisk P."/>
            <person name="Sykes S."/>
            <person name="Wortman J."/>
            <person name="Nusbaum C."/>
            <person name="Birren B."/>
        </authorList>
    </citation>
    <scope>NUCLEOTIDE SEQUENCE [LARGE SCALE GENOMIC DNA]</scope>
    <source>
        <strain evidence="6 7">HGA0223</strain>
    </source>
</reference>
<dbReference type="RefSeq" id="WP_016475196.1">
    <property type="nucleotide sequence ID" value="NZ_KE150481.1"/>
</dbReference>
<keyword evidence="1 4" id="KW-0378">Hydrolase</keyword>
<keyword evidence="7" id="KW-1185">Reference proteome</keyword>
<dbReference type="PANTHER" id="PTHR14226">
    <property type="entry name" value="NEUROPATHY TARGET ESTERASE/SWISS CHEESE D.MELANOGASTER"/>
    <property type="match status" value="1"/>
</dbReference>
<dbReference type="InterPro" id="IPR002641">
    <property type="entry name" value="PNPLA_dom"/>
</dbReference>
<dbReference type="PROSITE" id="PS51635">
    <property type="entry name" value="PNPLA"/>
    <property type="match status" value="1"/>
</dbReference>
<dbReference type="Gene3D" id="3.40.1090.10">
    <property type="entry name" value="Cytosolic phospholipase A2 catalytic domain"/>
    <property type="match status" value="2"/>
</dbReference>
<dbReference type="GO" id="GO:0016042">
    <property type="term" value="P:lipid catabolic process"/>
    <property type="evidence" value="ECO:0007669"/>
    <property type="project" value="UniProtKB-UniRule"/>
</dbReference>